<organismHost>
    <name type="scientific">Pseudomonas aeruginosa</name>
    <dbReference type="NCBI Taxonomy" id="287"/>
</organismHost>
<protein>
    <submittedName>
        <fullName evidence="1">Uncharacterized protein 303</fullName>
    </submittedName>
</protein>
<evidence type="ECO:0000313" key="1">
    <source>
        <dbReference type="EMBL" id="AEH03726.1"/>
    </source>
</evidence>
<dbReference type="PROSITE" id="PS51257">
    <property type="entry name" value="PROKAR_LIPOPROTEIN"/>
    <property type="match status" value="1"/>
</dbReference>
<keyword evidence="2" id="KW-1185">Reference proteome</keyword>
<accession>F8SJD9</accession>
<organism evidence="1 2">
    <name type="scientific">Pseudomonas phage PhiPA3</name>
    <name type="common">Pseudomonas aeruginosa phage PhiPA3</name>
    <dbReference type="NCBI Taxonomy" id="998086"/>
    <lineage>
        <taxon>Viruses</taxon>
        <taxon>Duplodnaviria</taxon>
        <taxon>Heunggongvirae</taxon>
        <taxon>Uroviricota</taxon>
        <taxon>Caudoviricetes</taxon>
        <taxon>Chimalliviridae</taxon>
        <taxon>Miltoncavirus</taxon>
        <taxon>Miltoncavirus PhiPA3</taxon>
    </lineage>
</organism>
<dbReference type="GeneID" id="26643831"/>
<dbReference type="RefSeq" id="YP_009217382.1">
    <property type="nucleotide sequence ID" value="NC_028999.1"/>
</dbReference>
<proteinExistence type="predicted"/>
<dbReference type="EMBL" id="HQ630627">
    <property type="protein sequence ID" value="AEH03726.1"/>
    <property type="molecule type" value="Genomic_DNA"/>
</dbReference>
<name>F8SJD9_BPPA3</name>
<gene>
    <name evidence="1" type="primary">303</name>
</gene>
<dbReference type="KEGG" id="vg:26643831"/>
<reference evidence="1 2" key="1">
    <citation type="journal article" date="2011" name="Microbiology">
        <title>The Pseudomonas aeruginosa generalized transducing phage phiPA3 is a new member of the phiKZ-like group of 'jumbo' phages, and infects model laboratory strains and clinical isolates from cystic fibrosis patients.</title>
        <authorList>
            <person name="Monson R."/>
            <person name="Foulds I."/>
            <person name="Foweraker J."/>
            <person name="Welch M."/>
            <person name="Salmond G.P."/>
        </authorList>
    </citation>
    <scope>NUCLEOTIDE SEQUENCE [LARGE SCALE GENOMIC DNA]</scope>
</reference>
<evidence type="ECO:0000313" key="2">
    <source>
        <dbReference type="Proteomes" id="UP000008388"/>
    </source>
</evidence>
<dbReference type="Proteomes" id="UP000008388">
    <property type="component" value="Segment"/>
</dbReference>
<sequence length="116" mass="13072">MKYLVLIWLLLFVGCQPSFAERDIQITDKSCQVAVDIAKVAMSHYRKGANQYDVMSAVNGFKVENNEEAYAGKVYAQLAVLDIQKNIRRGYTNTDILKVYVENCKGIRGSKFAKGK</sequence>